<gene>
    <name evidence="3" type="ORF">KK083_32130</name>
</gene>
<evidence type="ECO:0000256" key="1">
    <source>
        <dbReference type="PROSITE-ProRule" id="PRU01360"/>
    </source>
</evidence>
<dbReference type="FunFam" id="2.170.130.10:FF:000003">
    <property type="entry name" value="SusC/RagA family TonB-linked outer membrane protein"/>
    <property type="match status" value="1"/>
</dbReference>
<dbReference type="EMBL" id="JAHESF010000082">
    <property type="protein sequence ID" value="MBT1701586.1"/>
    <property type="molecule type" value="Genomic_DNA"/>
</dbReference>
<dbReference type="InterPro" id="IPR037066">
    <property type="entry name" value="Plug_dom_sf"/>
</dbReference>
<protein>
    <submittedName>
        <fullName evidence="3">TonB-dependent receptor</fullName>
    </submittedName>
</protein>
<dbReference type="Proteomes" id="UP001319200">
    <property type="component" value="Unassembled WGS sequence"/>
</dbReference>
<comment type="subcellular location">
    <subcellularLocation>
        <location evidence="1">Cell outer membrane</location>
        <topology evidence="1">Multi-pass membrane protein</topology>
    </subcellularLocation>
</comment>
<dbReference type="InterPro" id="IPR023997">
    <property type="entry name" value="TonB-dep_OMP_SusC/RagA_CS"/>
</dbReference>
<dbReference type="GO" id="GO:0009279">
    <property type="term" value="C:cell outer membrane"/>
    <property type="evidence" value="ECO:0007669"/>
    <property type="project" value="UniProtKB-SubCell"/>
</dbReference>
<dbReference type="InterPro" id="IPR008969">
    <property type="entry name" value="CarboxyPept-like_regulatory"/>
</dbReference>
<dbReference type="NCBIfam" id="TIGR04057">
    <property type="entry name" value="SusC_RagA_signa"/>
    <property type="match status" value="1"/>
</dbReference>
<dbReference type="SUPFAM" id="SSF56935">
    <property type="entry name" value="Porins"/>
    <property type="match status" value="1"/>
</dbReference>
<dbReference type="InterPro" id="IPR039426">
    <property type="entry name" value="TonB-dep_rcpt-like"/>
</dbReference>
<dbReference type="SUPFAM" id="SSF49464">
    <property type="entry name" value="Carboxypeptidase regulatory domain-like"/>
    <property type="match status" value="1"/>
</dbReference>
<keyword evidence="1" id="KW-0813">Transport</keyword>
<reference evidence="3 4" key="1">
    <citation type="submission" date="2021-05" db="EMBL/GenBank/DDBJ databases">
        <title>A Polyphasic approach of four new species of the genus Ohtaekwangia: Ohtaekwangia histidinii sp. nov., Ohtaekwangia cretensis sp. nov., Ohtaekwangia indiensis sp. nov., Ohtaekwangia reichenbachii sp. nov. from diverse environment.</title>
        <authorList>
            <person name="Octaviana S."/>
        </authorList>
    </citation>
    <scope>NUCLEOTIDE SEQUENCE [LARGE SCALE GENOMIC DNA]</scope>
    <source>
        <strain evidence="3 4">PWU4</strain>
    </source>
</reference>
<organism evidence="3 4">
    <name type="scientific">Chryseosolibacter histidini</name>
    <dbReference type="NCBI Taxonomy" id="2782349"/>
    <lineage>
        <taxon>Bacteria</taxon>
        <taxon>Pseudomonadati</taxon>
        <taxon>Bacteroidota</taxon>
        <taxon>Cytophagia</taxon>
        <taxon>Cytophagales</taxon>
        <taxon>Chryseotaleaceae</taxon>
        <taxon>Chryseosolibacter</taxon>
    </lineage>
</organism>
<comment type="caution">
    <text evidence="3">The sequence shown here is derived from an EMBL/GenBank/DDBJ whole genome shotgun (WGS) entry which is preliminary data.</text>
</comment>
<dbReference type="Gene3D" id="2.170.130.10">
    <property type="entry name" value="TonB-dependent receptor, plug domain"/>
    <property type="match status" value="1"/>
</dbReference>
<keyword evidence="1" id="KW-1134">Transmembrane beta strand</keyword>
<name>A0AAP2GMK6_9BACT</name>
<dbReference type="NCBIfam" id="TIGR04056">
    <property type="entry name" value="OMP_RagA_SusC"/>
    <property type="match status" value="1"/>
</dbReference>
<feature type="domain" description="TonB-dependent receptor plug" evidence="2">
    <location>
        <begin position="148"/>
        <end position="256"/>
    </location>
</feature>
<evidence type="ECO:0000313" key="3">
    <source>
        <dbReference type="EMBL" id="MBT1701586.1"/>
    </source>
</evidence>
<dbReference type="PROSITE" id="PS52016">
    <property type="entry name" value="TONB_DEPENDENT_REC_3"/>
    <property type="match status" value="1"/>
</dbReference>
<keyword evidence="3" id="KW-0675">Receptor</keyword>
<keyword evidence="1" id="KW-0472">Membrane</keyword>
<proteinExistence type="inferred from homology"/>
<keyword evidence="1" id="KW-0812">Transmembrane</keyword>
<evidence type="ECO:0000259" key="2">
    <source>
        <dbReference type="Pfam" id="PF07715"/>
    </source>
</evidence>
<keyword evidence="4" id="KW-1185">Reference proteome</keyword>
<accession>A0AAP2GMK6</accession>
<dbReference type="Pfam" id="PF13715">
    <property type="entry name" value="CarbopepD_reg_2"/>
    <property type="match status" value="1"/>
</dbReference>
<dbReference type="InterPro" id="IPR012910">
    <property type="entry name" value="Plug_dom"/>
</dbReference>
<dbReference type="RefSeq" id="WP_254170266.1">
    <property type="nucleotide sequence ID" value="NZ_JAHESF010000082.1"/>
</dbReference>
<evidence type="ECO:0000313" key="4">
    <source>
        <dbReference type="Proteomes" id="UP001319200"/>
    </source>
</evidence>
<dbReference type="Pfam" id="PF07715">
    <property type="entry name" value="Plug"/>
    <property type="match status" value="1"/>
</dbReference>
<sequence length="1100" mass="123183">MSLNLRKENLAVAGYFLLGTLLQLIFCGAAFAEEIDNRSGKRGFARYMAAPADLQDRVITGQITGDDGQGIPGVNVIVKGTSTGTTTDSDGNYSLSVQDGATTLVFSFIGYLSMEEPIGGRSKINVTMKADVTTLEEVTVVAFGEQKKESVVSSITTIKPSELKVPSSNLTTALAGRLSGVIAYQRSGEPGRDNAEFFIRGATTFGYKKDPLILIDGMEYTTTELARLTPDDIESFSIMKDATANALYGARGANGVIQVTTKSGKEGKPKLTFRFENTFSKPTRDIEMADPVTYMKLHNESVLTRNRLGVLPNSQYKIESTEAGVNPIVFPAVDWQEMLFKHQTINQRANMSLTGGGKIANYYVSSSFNQDNGVLKVDKRNDFNSNINMKTYNLRSNIGINVTQTTNLMIRLSGTFDDYRGPLDGGEALYQKVMRTSQTLFPAYYPAEGIYENVPHIMFGNSVLSDPQKRYINPYADLVKGYKETSRSIMLAQFELKQDLGFILKGLTFNGMVNTNRRAAFDVTRQMQPFWYSIPIATNYDKVTNTYRLNLINPGPPDQGGGTDWLDADIDESKRKVSSVFRGQAQLLWKETFNDKHSVSAMAVLLAQSELTGNPEDVDDNNQVSLQESLPARNLGLSGRATYGYADRYFFEFNFGYNGSERFHESERFGFFPSAGVAWSISSEPFFQSYERKINKLRVRANYGLVGNDAIGSKADRFFYISDVNMNNGDYKASFGTDGGYTRNGISIGRYENQDITWETAVNSTFGLEIGLFDKLNFIGEFFTERRYNILMDRASIPVTMGLMGNKPKANVGKAATRAVDMSLDYSDHIENDLIVQVRGNFTFARNKFVAYEEPEYDHEWLYKEGHSTSQQWGYIAERLFVDGDSFTETGEVGSSPVQSFGRTMGGDIKYKDVNRDGVINTLDMVPIGFPKTPEIIYGFGFSSKYKSFDVNAFFQGSARSSFWIDVEKTSPFIDNDDDANIISQNQLLKAYADNHWSEENRNLYALWPRLSSDLNSNNNQTSTWFMRDGSFLRLKQVEVGYTLPLRVSQRVRLDILRLYVNATNLYTWSKFKLWDVEMAGNGLGYPIQKQYNIGLQVGF</sequence>
<dbReference type="AlphaFoldDB" id="A0AAP2GMK6"/>
<dbReference type="InterPro" id="IPR023996">
    <property type="entry name" value="TonB-dep_OMP_SusC/RagA"/>
</dbReference>
<comment type="similarity">
    <text evidence="1">Belongs to the TonB-dependent receptor family.</text>
</comment>
<dbReference type="Gene3D" id="2.60.40.1120">
    <property type="entry name" value="Carboxypeptidase-like, regulatory domain"/>
    <property type="match status" value="1"/>
</dbReference>
<keyword evidence="1" id="KW-0998">Cell outer membrane</keyword>